<dbReference type="InterPro" id="IPR012337">
    <property type="entry name" value="RNaseH-like_sf"/>
</dbReference>
<evidence type="ECO:0000313" key="2">
    <source>
        <dbReference type="EMBL" id="MDP8086067.1"/>
    </source>
</evidence>
<evidence type="ECO:0000313" key="4">
    <source>
        <dbReference type="Proteomes" id="UP000198883"/>
    </source>
</evidence>
<dbReference type="PANTHER" id="PTHR37984">
    <property type="entry name" value="PROTEIN CBG26694"/>
    <property type="match status" value="1"/>
</dbReference>
<dbReference type="SUPFAM" id="SSF53098">
    <property type="entry name" value="Ribonuclease H-like"/>
    <property type="match status" value="1"/>
</dbReference>
<gene>
    <name evidence="2" type="ORF">QJT92_09065</name>
    <name evidence="3" type="ORF">SAMN05444853_11357</name>
</gene>
<proteinExistence type="predicted"/>
<dbReference type="Gene3D" id="3.30.420.10">
    <property type="entry name" value="Ribonuclease H-like superfamily/Ribonuclease H"/>
    <property type="match status" value="1"/>
</dbReference>
<reference evidence="4" key="2">
    <citation type="submission" date="2016-10" db="EMBL/GenBank/DDBJ databases">
        <authorList>
            <person name="Varghese N."/>
            <person name="Submissions S."/>
        </authorList>
    </citation>
    <scope>NUCLEOTIDE SEQUENCE [LARGE SCALE GENOMIC DNA]</scope>
    <source>
        <strain evidence="4">DSM 24204</strain>
    </source>
</reference>
<dbReference type="Proteomes" id="UP001224812">
    <property type="component" value="Unassembled WGS sequence"/>
</dbReference>
<dbReference type="AlphaFoldDB" id="A0A1H7XQ29"/>
<keyword evidence="5" id="KW-1185">Reference proteome</keyword>
<dbReference type="InterPro" id="IPR050951">
    <property type="entry name" value="Retrovirus_Pol_polyprotein"/>
</dbReference>
<dbReference type="Pfam" id="PF13683">
    <property type="entry name" value="rve_3"/>
    <property type="match status" value="1"/>
</dbReference>
<evidence type="ECO:0000313" key="3">
    <source>
        <dbReference type="EMBL" id="SEM35318.1"/>
    </source>
</evidence>
<dbReference type="STRING" id="97481.SAMN05444853_11357"/>
<dbReference type="RefSeq" id="WP_090921960.1">
    <property type="nucleotide sequence ID" value="NZ_JASAVS010000022.1"/>
</dbReference>
<reference evidence="3" key="1">
    <citation type="submission" date="2016-10" db="EMBL/GenBank/DDBJ databases">
        <authorList>
            <person name="de Groot N.N."/>
        </authorList>
    </citation>
    <scope>NUCLEOTIDE SEQUENCE [LARGE SCALE GENOMIC DNA]</scope>
    <source>
        <strain evidence="3">DSM 24204</strain>
    </source>
</reference>
<sequence>MLLISLFILLLFIQYHHPKPQKSYCTKPKSAQPNTHKNHPKPQWVINEIIYLKAIMGKQIGCRKIANTFNRLHKSETVGKTFVANTIRKHQYHIQQQRYKIKQKLPLEMAINHTWAMDLSFYSSQMLLGILDHGSRKLLYLQPIKNKSSWMLLGYLCLTIAKYGKPQKLRTDNEIIFNSFVFKTFLKLVNIKKQTTPVASPWCNGRIERLFGTLKPMIKTHYIENYFTLNSFLKQFKYWYNNHRTHQNLKGKTPNDIWYQNNKNRRK</sequence>
<dbReference type="EMBL" id="JASAVS010000022">
    <property type="protein sequence ID" value="MDP8086067.1"/>
    <property type="molecule type" value="Genomic_DNA"/>
</dbReference>
<dbReference type="EMBL" id="FOBN01000013">
    <property type="protein sequence ID" value="SEM35318.1"/>
    <property type="molecule type" value="Genomic_DNA"/>
</dbReference>
<dbReference type="PROSITE" id="PS50994">
    <property type="entry name" value="INTEGRASE"/>
    <property type="match status" value="1"/>
</dbReference>
<organism evidence="3 4">
    <name type="scientific">Phocoenobacter skyensis</name>
    <dbReference type="NCBI Taxonomy" id="97481"/>
    <lineage>
        <taxon>Bacteria</taxon>
        <taxon>Pseudomonadati</taxon>
        <taxon>Pseudomonadota</taxon>
        <taxon>Gammaproteobacteria</taxon>
        <taxon>Pasteurellales</taxon>
        <taxon>Pasteurellaceae</taxon>
        <taxon>Phocoenobacter</taxon>
    </lineage>
</organism>
<protein>
    <submittedName>
        <fullName evidence="3">Integrase core domain-containing protein</fullName>
    </submittedName>
</protein>
<feature type="domain" description="Integrase catalytic" evidence="1">
    <location>
        <begin position="102"/>
        <end position="262"/>
    </location>
</feature>
<accession>A0A1H7XQ29</accession>
<dbReference type="PANTHER" id="PTHR37984:SF5">
    <property type="entry name" value="PROTEIN NYNRIN-LIKE"/>
    <property type="match status" value="1"/>
</dbReference>
<dbReference type="InterPro" id="IPR001584">
    <property type="entry name" value="Integrase_cat-core"/>
</dbReference>
<evidence type="ECO:0000259" key="1">
    <source>
        <dbReference type="PROSITE" id="PS50994"/>
    </source>
</evidence>
<evidence type="ECO:0000313" key="5">
    <source>
        <dbReference type="Proteomes" id="UP001224812"/>
    </source>
</evidence>
<name>A0A1H7XQ29_9PAST</name>
<dbReference type="GO" id="GO:0015074">
    <property type="term" value="P:DNA integration"/>
    <property type="evidence" value="ECO:0007669"/>
    <property type="project" value="InterPro"/>
</dbReference>
<dbReference type="Proteomes" id="UP000198883">
    <property type="component" value="Unassembled WGS sequence"/>
</dbReference>
<reference evidence="2 5" key="3">
    <citation type="journal article" date="2023" name="Front. Microbiol.">
        <title>Phylogeography and host specificity of Pasteurellaceae pathogenic to sea-farmed fish in the north-east Atlantic.</title>
        <authorList>
            <person name="Gulla S."/>
            <person name="Colquhoun D.J."/>
            <person name="Olsen A.B."/>
            <person name="Spilsberg B."/>
            <person name="Lagesen K."/>
            <person name="Aakesson C.P."/>
            <person name="Strom S."/>
            <person name="Manji F."/>
            <person name="Birkbeck T.H."/>
            <person name="Nilsen H.K."/>
        </authorList>
    </citation>
    <scope>NUCLEOTIDE SEQUENCE [LARGE SCALE GENOMIC DNA]</scope>
    <source>
        <strain evidence="2 5">VIO11850</strain>
    </source>
</reference>
<dbReference type="OrthoDB" id="9774685at2"/>
<dbReference type="InterPro" id="IPR036397">
    <property type="entry name" value="RNaseH_sf"/>
</dbReference>
<dbReference type="GO" id="GO:0003676">
    <property type="term" value="F:nucleic acid binding"/>
    <property type="evidence" value="ECO:0007669"/>
    <property type="project" value="InterPro"/>
</dbReference>